<evidence type="ECO:0000313" key="1">
    <source>
        <dbReference type="EMBL" id="CAK9096361.1"/>
    </source>
</evidence>
<name>A0ABP0R6Z8_9DINO</name>
<evidence type="ECO:0000313" key="2">
    <source>
        <dbReference type="Proteomes" id="UP001642464"/>
    </source>
</evidence>
<accession>A0ABP0R6Z8</accession>
<protein>
    <submittedName>
        <fullName evidence="1">Uncharacterized protein</fullName>
    </submittedName>
</protein>
<keyword evidence="2" id="KW-1185">Reference proteome</keyword>
<dbReference type="Proteomes" id="UP001642464">
    <property type="component" value="Unassembled WGS sequence"/>
</dbReference>
<comment type="caution">
    <text evidence="1">The sequence shown here is derived from an EMBL/GenBank/DDBJ whole genome shotgun (WGS) entry which is preliminary data.</text>
</comment>
<sequence length="124" mass="13343">MVKGVPHFLKVGFTKSVGISKLTKESMGLAKSVGQDECKSLEEKFEQYKTSIDLAWTSNWGGTKGSAGVGSSGDKKAVILAKDRAQEALGKLQELSTVKKATPQSAVATMETQIEHIKNGKRFL</sequence>
<reference evidence="1 2" key="1">
    <citation type="submission" date="2024-02" db="EMBL/GenBank/DDBJ databases">
        <authorList>
            <person name="Chen Y."/>
            <person name="Shah S."/>
            <person name="Dougan E. K."/>
            <person name="Thang M."/>
            <person name="Chan C."/>
        </authorList>
    </citation>
    <scope>NUCLEOTIDE SEQUENCE [LARGE SCALE GENOMIC DNA]</scope>
</reference>
<gene>
    <name evidence="1" type="ORF">SCF082_LOCUS45242</name>
</gene>
<proteinExistence type="predicted"/>
<dbReference type="EMBL" id="CAXAMM010040940">
    <property type="protein sequence ID" value="CAK9096361.1"/>
    <property type="molecule type" value="Genomic_DNA"/>
</dbReference>
<organism evidence="1 2">
    <name type="scientific">Durusdinium trenchii</name>
    <dbReference type="NCBI Taxonomy" id="1381693"/>
    <lineage>
        <taxon>Eukaryota</taxon>
        <taxon>Sar</taxon>
        <taxon>Alveolata</taxon>
        <taxon>Dinophyceae</taxon>
        <taxon>Suessiales</taxon>
        <taxon>Symbiodiniaceae</taxon>
        <taxon>Durusdinium</taxon>
    </lineage>
</organism>